<dbReference type="PROSITE" id="PS51257">
    <property type="entry name" value="PROKAR_LIPOPROTEIN"/>
    <property type="match status" value="1"/>
</dbReference>
<evidence type="ECO:0000313" key="4">
    <source>
        <dbReference type="Proteomes" id="UP000468735"/>
    </source>
</evidence>
<accession>A0A6H9YPB1</accession>
<keyword evidence="4" id="KW-1185">Reference proteome</keyword>
<organism evidence="3 4">
    <name type="scientific">Actinomadura rudentiformis</name>
    <dbReference type="NCBI Taxonomy" id="359158"/>
    <lineage>
        <taxon>Bacteria</taxon>
        <taxon>Bacillati</taxon>
        <taxon>Actinomycetota</taxon>
        <taxon>Actinomycetes</taxon>
        <taxon>Streptosporangiales</taxon>
        <taxon>Thermomonosporaceae</taxon>
        <taxon>Actinomadura</taxon>
    </lineage>
</organism>
<evidence type="ECO:0008006" key="5">
    <source>
        <dbReference type="Google" id="ProtNLM"/>
    </source>
</evidence>
<keyword evidence="2" id="KW-0732">Signal</keyword>
<evidence type="ECO:0000256" key="1">
    <source>
        <dbReference type="SAM" id="MobiDB-lite"/>
    </source>
</evidence>
<dbReference type="EMBL" id="WBMT01000005">
    <property type="protein sequence ID" value="KAB2349533.1"/>
    <property type="molecule type" value="Genomic_DNA"/>
</dbReference>
<dbReference type="OrthoDB" id="3369896at2"/>
<feature type="signal peptide" evidence="2">
    <location>
        <begin position="1"/>
        <end position="29"/>
    </location>
</feature>
<comment type="caution">
    <text evidence="3">The sequence shown here is derived from an EMBL/GenBank/DDBJ whole genome shotgun (WGS) entry which is preliminary data.</text>
</comment>
<feature type="region of interest" description="Disordered" evidence="1">
    <location>
        <begin position="236"/>
        <end position="259"/>
    </location>
</feature>
<evidence type="ECO:0000313" key="3">
    <source>
        <dbReference type="EMBL" id="KAB2349533.1"/>
    </source>
</evidence>
<gene>
    <name evidence="3" type="ORF">F8566_12200</name>
</gene>
<name>A0A6H9YPB1_9ACTN</name>
<proteinExistence type="predicted"/>
<dbReference type="AlphaFoldDB" id="A0A6H9YPB1"/>
<protein>
    <recommendedName>
        <fullName evidence="5">LppX_LprAFG lipoprotein</fullName>
    </recommendedName>
</protein>
<sequence length="259" mass="27458">MQPLPRSAVPTVVVVVAAASLLASGCGGSADPQQRAATTRFPHDAPTLLAAGTGNLEGSASFRLTTRIAMPAEKGRAAYRLDMSGVWDARQQAGRMDGVLKGARATVLSIGGTEYVSVPPNIRKRTGRTWLRAARGTRTFADFPDVHRLAMVLRTAERPSVTAEAGATWHVRGTIARTVALRKIPDPAVRAFASALPATTGFDLWTDDAGRPNRIRLTPAGDAKKITGTVELSDFGARPNVQEPTGAQILDSLPTTKRD</sequence>
<reference evidence="3 4" key="1">
    <citation type="submission" date="2019-09" db="EMBL/GenBank/DDBJ databases">
        <title>Actinomadura physcomitrii sp. nov., a novel actinomycete isolated from moss [Physcomitrium sphaericum (Ludw) Fuernr].</title>
        <authorList>
            <person name="Zhuang X."/>
            <person name="Liu C."/>
        </authorList>
    </citation>
    <scope>NUCLEOTIDE SEQUENCE [LARGE SCALE GENOMIC DNA]</scope>
    <source>
        <strain evidence="3 4">HMC1</strain>
    </source>
</reference>
<dbReference type="RefSeq" id="WP_151560302.1">
    <property type="nucleotide sequence ID" value="NZ_WBMT01000005.1"/>
</dbReference>
<feature type="chain" id="PRO_5039429226" description="LppX_LprAFG lipoprotein" evidence="2">
    <location>
        <begin position="30"/>
        <end position="259"/>
    </location>
</feature>
<dbReference type="Proteomes" id="UP000468735">
    <property type="component" value="Unassembled WGS sequence"/>
</dbReference>
<evidence type="ECO:0000256" key="2">
    <source>
        <dbReference type="SAM" id="SignalP"/>
    </source>
</evidence>
<dbReference type="Gene3D" id="2.50.20.20">
    <property type="match status" value="1"/>
</dbReference>